<evidence type="ECO:0000259" key="2">
    <source>
        <dbReference type="PROSITE" id="PS50937"/>
    </source>
</evidence>
<evidence type="ECO:0000313" key="4">
    <source>
        <dbReference type="Proteomes" id="UP001057753"/>
    </source>
</evidence>
<dbReference type="InterPro" id="IPR011256">
    <property type="entry name" value="Reg_factor_effector_dom_sf"/>
</dbReference>
<feature type="domain" description="HTH merR-type" evidence="2">
    <location>
        <begin position="8"/>
        <end position="77"/>
    </location>
</feature>
<dbReference type="SUPFAM" id="SSF55136">
    <property type="entry name" value="Probable bacterial effector-binding domain"/>
    <property type="match status" value="1"/>
</dbReference>
<dbReference type="SUPFAM" id="SSF46955">
    <property type="entry name" value="Putative DNA-binding domain"/>
    <property type="match status" value="1"/>
</dbReference>
<dbReference type="RefSeq" id="WP_257822412.1">
    <property type="nucleotide sequence ID" value="NZ_JABXYM010000001.1"/>
</dbReference>
<dbReference type="PROSITE" id="PS50937">
    <property type="entry name" value="HTH_MERR_2"/>
    <property type="match status" value="1"/>
</dbReference>
<dbReference type="PANTHER" id="PTHR30204:SF85">
    <property type="entry name" value="MULTIDRUG-EFFLUX TRANSPORTER 2 REGULATOR"/>
    <property type="match status" value="1"/>
</dbReference>
<evidence type="ECO:0000313" key="3">
    <source>
        <dbReference type="EMBL" id="MCR6098033.1"/>
    </source>
</evidence>
<dbReference type="SMART" id="SM00422">
    <property type="entry name" value="HTH_MERR"/>
    <property type="match status" value="1"/>
</dbReference>
<dbReference type="InterPro" id="IPR009061">
    <property type="entry name" value="DNA-bd_dom_put_sf"/>
</dbReference>
<dbReference type="InterPro" id="IPR047057">
    <property type="entry name" value="MerR_fam"/>
</dbReference>
<dbReference type="EMBL" id="JABXYM010000001">
    <property type="protein sequence ID" value="MCR6098033.1"/>
    <property type="molecule type" value="Genomic_DNA"/>
</dbReference>
<dbReference type="PANTHER" id="PTHR30204">
    <property type="entry name" value="REDOX-CYCLING DRUG-SENSING TRANSCRIPTIONAL ACTIVATOR SOXR"/>
    <property type="match status" value="1"/>
</dbReference>
<dbReference type="Gene3D" id="1.10.1660.10">
    <property type="match status" value="1"/>
</dbReference>
<dbReference type="Proteomes" id="UP001057753">
    <property type="component" value="Unassembled WGS sequence"/>
</dbReference>
<gene>
    <name evidence="3" type="ORF">HXA33_15955</name>
</gene>
<reference evidence="3" key="1">
    <citation type="submission" date="2020-06" db="EMBL/GenBank/DDBJ databases">
        <title>Insight into the genomes of haloalkaliphilic bacilli from Kenyan soda lakes.</title>
        <authorList>
            <person name="Mwirichia R."/>
            <person name="Villamizar G.C."/>
            <person name="Poehlein A."/>
            <person name="Mugweru J."/>
            <person name="Kipnyargis A."/>
            <person name="Kiplimo D."/>
            <person name="Orwa P."/>
            <person name="Daniel R."/>
        </authorList>
    </citation>
    <scope>NUCLEOTIDE SEQUENCE</scope>
    <source>
        <strain evidence="3">B1096_S55</strain>
    </source>
</reference>
<dbReference type="GO" id="GO:0003700">
    <property type="term" value="F:DNA-binding transcription factor activity"/>
    <property type="evidence" value="ECO:0007669"/>
    <property type="project" value="InterPro"/>
</dbReference>
<dbReference type="Pfam" id="PF13411">
    <property type="entry name" value="MerR_1"/>
    <property type="match status" value="1"/>
</dbReference>
<dbReference type="AlphaFoldDB" id="A0A9Q4B430"/>
<dbReference type="GO" id="GO:0003677">
    <property type="term" value="F:DNA binding"/>
    <property type="evidence" value="ECO:0007669"/>
    <property type="project" value="UniProtKB-KW"/>
</dbReference>
<comment type="caution">
    <text evidence="3">The sequence shown here is derived from an EMBL/GenBank/DDBJ whole genome shotgun (WGS) entry which is preliminary data.</text>
</comment>
<dbReference type="InterPro" id="IPR000551">
    <property type="entry name" value="MerR-type_HTH_dom"/>
</dbReference>
<keyword evidence="1" id="KW-0238">DNA-binding</keyword>
<evidence type="ECO:0000256" key="1">
    <source>
        <dbReference type="ARBA" id="ARBA00023125"/>
    </source>
</evidence>
<keyword evidence="4" id="KW-1185">Reference proteome</keyword>
<accession>A0A9Q4B430</accession>
<sequence>MTINPHAHLTTGQFAKLMDVSKDTLFYYDRIGVFSPEIIASNGYRYYSIYQADVFNVIWTLKELDMPLKEIKAYLDDRSPQKLIHLLEKEANVITAKIAHLEKMRKLIVDKMTVTKGALEVDTSKIIIEYKEEEEFIVITDSKPLTNAKNIYDSLQTHYKYLNEHHIETSASEGWMISVKNVLNGESVNYNYLYSKVTEPTYAHLKIKKGSYLVGYHDGYLSIDQAYAKLVKYAKDNDLVLQDYFYEELLLDELSVKGFDKYLIKLYVHVLD</sequence>
<organism evidence="3 4">
    <name type="scientific">Salipaludibacillus agaradhaerens</name>
    <name type="common">Bacillus agaradhaerens</name>
    <dbReference type="NCBI Taxonomy" id="76935"/>
    <lineage>
        <taxon>Bacteria</taxon>
        <taxon>Bacillati</taxon>
        <taxon>Bacillota</taxon>
        <taxon>Bacilli</taxon>
        <taxon>Bacillales</taxon>
        <taxon>Bacillaceae</taxon>
    </lineage>
</organism>
<proteinExistence type="predicted"/>
<name>A0A9Q4B430_SALAG</name>
<protein>
    <submittedName>
        <fullName evidence="3">MerR family transcriptional regulator</fullName>
    </submittedName>
</protein>
<dbReference type="Gene3D" id="3.20.80.10">
    <property type="entry name" value="Regulatory factor, effector binding domain"/>
    <property type="match status" value="1"/>
</dbReference>
<dbReference type="CDD" id="cd04782">
    <property type="entry name" value="HTH_BltR"/>
    <property type="match status" value="1"/>
</dbReference>